<accession>A0A8G1QR68</accession>
<evidence type="ECO:0000313" key="2">
    <source>
        <dbReference type="Proteomes" id="UP000249526"/>
    </source>
</evidence>
<dbReference type="EMBL" id="KZ825086">
    <property type="protein sequence ID" value="RAH52318.1"/>
    <property type="molecule type" value="Genomic_DNA"/>
</dbReference>
<gene>
    <name evidence="1" type="ORF">BO85DRAFT_208116</name>
</gene>
<protein>
    <submittedName>
        <fullName evidence="1">Uncharacterized protein</fullName>
    </submittedName>
</protein>
<dbReference type="Proteomes" id="UP000249526">
    <property type="component" value="Unassembled WGS sequence"/>
</dbReference>
<dbReference type="GeneID" id="37157992"/>
<dbReference type="RefSeq" id="XP_025510240.1">
    <property type="nucleotide sequence ID" value="XM_025654590.1"/>
</dbReference>
<dbReference type="AlphaFoldDB" id="A0A8G1QR68"/>
<organism evidence="1 2">
    <name type="scientific">Aspergillus piperis CBS 112811</name>
    <dbReference type="NCBI Taxonomy" id="1448313"/>
    <lineage>
        <taxon>Eukaryota</taxon>
        <taxon>Fungi</taxon>
        <taxon>Dikarya</taxon>
        <taxon>Ascomycota</taxon>
        <taxon>Pezizomycotina</taxon>
        <taxon>Eurotiomycetes</taxon>
        <taxon>Eurotiomycetidae</taxon>
        <taxon>Eurotiales</taxon>
        <taxon>Aspergillaceae</taxon>
        <taxon>Aspergillus</taxon>
        <taxon>Aspergillus subgen. Circumdati</taxon>
    </lineage>
</organism>
<reference evidence="1 2" key="1">
    <citation type="submission" date="2018-02" db="EMBL/GenBank/DDBJ databases">
        <title>The genomes of Aspergillus section Nigri reveals drivers in fungal speciation.</title>
        <authorList>
            <consortium name="DOE Joint Genome Institute"/>
            <person name="Vesth T.C."/>
            <person name="Nybo J."/>
            <person name="Theobald S."/>
            <person name="Brandl J."/>
            <person name="Frisvad J.C."/>
            <person name="Nielsen K.F."/>
            <person name="Lyhne E.K."/>
            <person name="Kogle M.E."/>
            <person name="Kuo A."/>
            <person name="Riley R."/>
            <person name="Clum A."/>
            <person name="Nolan M."/>
            <person name="Lipzen A."/>
            <person name="Salamov A."/>
            <person name="Henrissat B."/>
            <person name="Wiebenga A."/>
            <person name="De vries R.P."/>
            <person name="Grigoriev I.V."/>
            <person name="Mortensen U.H."/>
            <person name="Andersen M.R."/>
            <person name="Baker S.E."/>
        </authorList>
    </citation>
    <scope>NUCLEOTIDE SEQUENCE [LARGE SCALE GENOMIC DNA]</scope>
    <source>
        <strain evidence="1 2">CBS 112811</strain>
    </source>
</reference>
<name>A0A8G1QR68_9EURO</name>
<sequence>MVNKSCVRMMRSYCSRVQASKWTLIHRTWRLNLHTDYEHVLHQCILDGNVRSLQVRLNLPTVRLCVLSIDGGGPRGVIPLKIWSCSKRLWDRAPESEIACPLHRYVVFVVFDWSGTRSNQVLCLAIRSKILLHLVHVCRADSSVLDTT</sequence>
<keyword evidence="2" id="KW-1185">Reference proteome</keyword>
<evidence type="ECO:0000313" key="1">
    <source>
        <dbReference type="EMBL" id="RAH52318.1"/>
    </source>
</evidence>
<proteinExistence type="predicted"/>